<protein>
    <submittedName>
        <fullName evidence="1">Uncharacterized protein</fullName>
    </submittedName>
</protein>
<sequence>MINKIHKRVSKLELTIGLLEEHLRIFGHLITPNPLKFIKNQISTYKRELQIRKDYQT</sequence>
<dbReference type="EMBL" id="LAZR01003421">
    <property type="protein sequence ID" value="KKN18500.1"/>
    <property type="molecule type" value="Genomic_DNA"/>
</dbReference>
<organism evidence="1">
    <name type="scientific">marine sediment metagenome</name>
    <dbReference type="NCBI Taxonomy" id="412755"/>
    <lineage>
        <taxon>unclassified sequences</taxon>
        <taxon>metagenomes</taxon>
        <taxon>ecological metagenomes</taxon>
    </lineage>
</organism>
<gene>
    <name evidence="1" type="ORF">LCGC14_0955180</name>
</gene>
<accession>A0A0F9NG15</accession>
<proteinExistence type="predicted"/>
<dbReference type="AlphaFoldDB" id="A0A0F9NG15"/>
<comment type="caution">
    <text evidence="1">The sequence shown here is derived from an EMBL/GenBank/DDBJ whole genome shotgun (WGS) entry which is preliminary data.</text>
</comment>
<evidence type="ECO:0000313" key="1">
    <source>
        <dbReference type="EMBL" id="KKN18500.1"/>
    </source>
</evidence>
<name>A0A0F9NG15_9ZZZZ</name>
<reference evidence="1" key="1">
    <citation type="journal article" date="2015" name="Nature">
        <title>Complex archaea that bridge the gap between prokaryotes and eukaryotes.</title>
        <authorList>
            <person name="Spang A."/>
            <person name="Saw J.H."/>
            <person name="Jorgensen S.L."/>
            <person name="Zaremba-Niedzwiedzka K."/>
            <person name="Martijn J."/>
            <person name="Lind A.E."/>
            <person name="van Eijk R."/>
            <person name="Schleper C."/>
            <person name="Guy L."/>
            <person name="Ettema T.J."/>
        </authorList>
    </citation>
    <scope>NUCLEOTIDE SEQUENCE</scope>
</reference>